<evidence type="ECO:0000313" key="3">
    <source>
        <dbReference type="Proteomes" id="UP000778523"/>
    </source>
</evidence>
<name>A0ABX2IE67_9RHOO</name>
<gene>
    <name evidence="2" type="ORF">HJ583_003450</name>
</gene>
<feature type="chain" id="PRO_5047072600" evidence="1">
    <location>
        <begin position="20"/>
        <end position="60"/>
    </location>
</feature>
<proteinExistence type="predicted"/>
<dbReference type="RefSeq" id="WP_170020510.1">
    <property type="nucleotide sequence ID" value="NZ_JABCSC020000001.1"/>
</dbReference>
<sequence length="60" mass="6622">MKRILAALLALGCLAPATAAPAAWYWWVSRTTGQRVCSQTSPGEGWLHEKRAYDNSRCEA</sequence>
<dbReference type="EMBL" id="JABCSC020000001">
    <property type="protein sequence ID" value="NSL54073.1"/>
    <property type="molecule type" value="Genomic_DNA"/>
</dbReference>
<feature type="signal peptide" evidence="1">
    <location>
        <begin position="1"/>
        <end position="19"/>
    </location>
</feature>
<organism evidence="2 3">
    <name type="scientific">Uliginosibacterium aquaticum</name>
    <dbReference type="NCBI Taxonomy" id="2731212"/>
    <lineage>
        <taxon>Bacteria</taxon>
        <taxon>Pseudomonadati</taxon>
        <taxon>Pseudomonadota</taxon>
        <taxon>Betaproteobacteria</taxon>
        <taxon>Rhodocyclales</taxon>
        <taxon>Zoogloeaceae</taxon>
        <taxon>Uliginosibacterium</taxon>
    </lineage>
</organism>
<keyword evidence="1" id="KW-0732">Signal</keyword>
<keyword evidence="3" id="KW-1185">Reference proteome</keyword>
<protein>
    <submittedName>
        <fullName evidence="2">Uncharacterized protein</fullName>
    </submittedName>
</protein>
<accession>A0ABX2IE67</accession>
<evidence type="ECO:0000256" key="1">
    <source>
        <dbReference type="SAM" id="SignalP"/>
    </source>
</evidence>
<reference evidence="2 3" key="1">
    <citation type="submission" date="2020-06" db="EMBL/GenBank/DDBJ databases">
        <title>Draft genome of Uliginosibacterium sp. IMCC34675.</title>
        <authorList>
            <person name="Song J."/>
        </authorList>
    </citation>
    <scope>NUCLEOTIDE SEQUENCE [LARGE SCALE GENOMIC DNA]</scope>
    <source>
        <strain evidence="2 3">IMCC34675</strain>
    </source>
</reference>
<evidence type="ECO:0000313" key="2">
    <source>
        <dbReference type="EMBL" id="NSL54073.1"/>
    </source>
</evidence>
<comment type="caution">
    <text evidence="2">The sequence shown here is derived from an EMBL/GenBank/DDBJ whole genome shotgun (WGS) entry which is preliminary data.</text>
</comment>
<dbReference type="Proteomes" id="UP000778523">
    <property type="component" value="Unassembled WGS sequence"/>
</dbReference>